<keyword evidence="6" id="KW-1185">Reference proteome</keyword>
<comment type="similarity">
    <text evidence="1">Belongs to the cytochrome P450 family.</text>
</comment>
<keyword evidence="4" id="KW-0408">Iron</keyword>
<evidence type="ECO:0000256" key="2">
    <source>
        <dbReference type="ARBA" id="ARBA00022617"/>
    </source>
</evidence>
<dbReference type="PANTHER" id="PTHR24304:SF2">
    <property type="entry name" value="24-HYDROXYCHOLESTEROL 7-ALPHA-HYDROXYLASE"/>
    <property type="match status" value="1"/>
</dbReference>
<dbReference type="Proteomes" id="UP001283341">
    <property type="component" value="Unassembled WGS sequence"/>
</dbReference>
<dbReference type="EMBL" id="JAUEDM010000006">
    <property type="protein sequence ID" value="KAK3314442.1"/>
    <property type="molecule type" value="Genomic_DNA"/>
</dbReference>
<dbReference type="InterPro" id="IPR036396">
    <property type="entry name" value="Cyt_P450_sf"/>
</dbReference>
<name>A0AAE0HXP5_9PEZI</name>
<keyword evidence="2" id="KW-0349">Heme</keyword>
<dbReference type="GO" id="GO:0016705">
    <property type="term" value="F:oxidoreductase activity, acting on paired donors, with incorporation or reduction of molecular oxygen"/>
    <property type="evidence" value="ECO:0007669"/>
    <property type="project" value="InterPro"/>
</dbReference>
<protein>
    <submittedName>
        <fullName evidence="5">Uncharacterized protein</fullName>
    </submittedName>
</protein>
<dbReference type="GO" id="GO:0020037">
    <property type="term" value="F:heme binding"/>
    <property type="evidence" value="ECO:0007669"/>
    <property type="project" value="InterPro"/>
</dbReference>
<reference evidence="5" key="2">
    <citation type="submission" date="2023-06" db="EMBL/GenBank/DDBJ databases">
        <authorList>
            <consortium name="Lawrence Berkeley National Laboratory"/>
            <person name="Haridas S."/>
            <person name="Hensen N."/>
            <person name="Bonometti L."/>
            <person name="Westerberg I."/>
            <person name="Brannstrom I.O."/>
            <person name="Guillou S."/>
            <person name="Cros-Aarteil S."/>
            <person name="Calhoun S."/>
            <person name="Kuo A."/>
            <person name="Mondo S."/>
            <person name="Pangilinan J."/>
            <person name="Riley R."/>
            <person name="Labutti K."/>
            <person name="Andreopoulos B."/>
            <person name="Lipzen A."/>
            <person name="Chen C."/>
            <person name="Yanf M."/>
            <person name="Daum C."/>
            <person name="Ng V."/>
            <person name="Clum A."/>
            <person name="Steindorff A."/>
            <person name="Ohm R."/>
            <person name="Martin F."/>
            <person name="Silar P."/>
            <person name="Natvig D."/>
            <person name="Lalanne C."/>
            <person name="Gautier V."/>
            <person name="Ament-Velasquez S.L."/>
            <person name="Kruys A."/>
            <person name="Hutchinson M.I."/>
            <person name="Powell A.J."/>
            <person name="Barry K."/>
            <person name="Miller A.N."/>
            <person name="Grigoriev I.V."/>
            <person name="Debuchy R."/>
            <person name="Gladieux P."/>
            <person name="Thoren M.H."/>
            <person name="Johannesson H."/>
        </authorList>
    </citation>
    <scope>NUCLEOTIDE SEQUENCE</scope>
    <source>
        <strain evidence="5">CBS 118394</strain>
    </source>
</reference>
<dbReference type="SUPFAM" id="SSF48264">
    <property type="entry name" value="Cytochrome P450"/>
    <property type="match status" value="1"/>
</dbReference>
<sequence>MFKFYLGLVPVYMVTGPQNVQQLFRKSSSVSSDKFVLMVMESMMAFTKEDLAKFVNDKDRPISCRNTRWGGTRYWAEWHHVNSRAISSTSVTASLTTKFCELFQESTEFLERQGLLDAFWDYDSVGIQLVYALPRWIRPGPRRKLDRFRRMAIDFLGNDFDPASASLSNELKEDDDPDPNWHPVLGLRFMRDYLKWGREIGLSIETRAGFFIGFLLGLNGNSISIATWALFELAQDLGLWKAVQEEAESEIMVTLAIMTTTFDVEMVEWVRLDGKIKSDRPAQDDMKYSGSAAMQPERDLKVRWRRRI</sequence>
<evidence type="ECO:0000256" key="4">
    <source>
        <dbReference type="ARBA" id="ARBA00023004"/>
    </source>
</evidence>
<proteinExistence type="inferred from homology"/>
<dbReference type="InterPro" id="IPR050529">
    <property type="entry name" value="CYP450_sterol_14alpha_dmase"/>
</dbReference>
<dbReference type="Gene3D" id="1.10.630.10">
    <property type="entry name" value="Cytochrome P450"/>
    <property type="match status" value="1"/>
</dbReference>
<organism evidence="5 6">
    <name type="scientific">Apodospora peruviana</name>
    <dbReference type="NCBI Taxonomy" id="516989"/>
    <lineage>
        <taxon>Eukaryota</taxon>
        <taxon>Fungi</taxon>
        <taxon>Dikarya</taxon>
        <taxon>Ascomycota</taxon>
        <taxon>Pezizomycotina</taxon>
        <taxon>Sordariomycetes</taxon>
        <taxon>Sordariomycetidae</taxon>
        <taxon>Sordariales</taxon>
        <taxon>Lasiosphaeriaceae</taxon>
        <taxon>Apodospora</taxon>
    </lineage>
</organism>
<keyword evidence="3" id="KW-0479">Metal-binding</keyword>
<comment type="caution">
    <text evidence="5">The sequence shown here is derived from an EMBL/GenBank/DDBJ whole genome shotgun (WGS) entry which is preliminary data.</text>
</comment>
<gene>
    <name evidence="5" type="ORF">B0H66DRAFT_626942</name>
</gene>
<evidence type="ECO:0000256" key="1">
    <source>
        <dbReference type="ARBA" id="ARBA00010617"/>
    </source>
</evidence>
<evidence type="ECO:0000313" key="6">
    <source>
        <dbReference type="Proteomes" id="UP001283341"/>
    </source>
</evidence>
<dbReference type="PANTHER" id="PTHR24304">
    <property type="entry name" value="CYTOCHROME P450 FAMILY 7"/>
    <property type="match status" value="1"/>
</dbReference>
<dbReference type="AlphaFoldDB" id="A0AAE0HXP5"/>
<reference evidence="5" key="1">
    <citation type="journal article" date="2023" name="Mol. Phylogenet. Evol.">
        <title>Genome-scale phylogeny and comparative genomics of the fungal order Sordariales.</title>
        <authorList>
            <person name="Hensen N."/>
            <person name="Bonometti L."/>
            <person name="Westerberg I."/>
            <person name="Brannstrom I.O."/>
            <person name="Guillou S."/>
            <person name="Cros-Aarteil S."/>
            <person name="Calhoun S."/>
            <person name="Haridas S."/>
            <person name="Kuo A."/>
            <person name="Mondo S."/>
            <person name="Pangilinan J."/>
            <person name="Riley R."/>
            <person name="LaButti K."/>
            <person name="Andreopoulos B."/>
            <person name="Lipzen A."/>
            <person name="Chen C."/>
            <person name="Yan M."/>
            <person name="Daum C."/>
            <person name="Ng V."/>
            <person name="Clum A."/>
            <person name="Steindorff A."/>
            <person name="Ohm R.A."/>
            <person name="Martin F."/>
            <person name="Silar P."/>
            <person name="Natvig D.O."/>
            <person name="Lalanne C."/>
            <person name="Gautier V."/>
            <person name="Ament-Velasquez S.L."/>
            <person name="Kruys A."/>
            <person name="Hutchinson M.I."/>
            <person name="Powell A.J."/>
            <person name="Barry K."/>
            <person name="Miller A.N."/>
            <person name="Grigoriev I.V."/>
            <person name="Debuchy R."/>
            <person name="Gladieux P."/>
            <person name="Hiltunen Thoren M."/>
            <person name="Johannesson H."/>
        </authorList>
    </citation>
    <scope>NUCLEOTIDE SEQUENCE</scope>
    <source>
        <strain evidence="5">CBS 118394</strain>
    </source>
</reference>
<evidence type="ECO:0000313" key="5">
    <source>
        <dbReference type="EMBL" id="KAK3314442.1"/>
    </source>
</evidence>
<dbReference type="GO" id="GO:0008395">
    <property type="term" value="F:steroid hydroxylase activity"/>
    <property type="evidence" value="ECO:0007669"/>
    <property type="project" value="TreeGrafter"/>
</dbReference>
<accession>A0AAE0HXP5</accession>
<evidence type="ECO:0000256" key="3">
    <source>
        <dbReference type="ARBA" id="ARBA00022723"/>
    </source>
</evidence>
<dbReference type="GO" id="GO:0005506">
    <property type="term" value="F:iron ion binding"/>
    <property type="evidence" value="ECO:0007669"/>
    <property type="project" value="InterPro"/>
</dbReference>